<evidence type="ECO:0000313" key="1">
    <source>
        <dbReference type="EMBL" id="PKU36318.1"/>
    </source>
</evidence>
<accession>A0A2I0TR87</accession>
<sequence>MRGLHLLSSGGINTVFAGDMLTLSALEEQRNRPWAGRLQLEPKAKSPGGGIWEATDPTSKWTVVQELVAYLRQRKGMIKSRHEKTETTAVAAAATASCSQHRLAEQACGSASHSQPEEQVKHIGRSHCLQQASTNIARGAVLATASHQDFAKSPIVPEKQETMGSQTGFAEFDLPDVQCGSSWLFSLSYPIGTI</sequence>
<keyword evidence="2" id="KW-1185">Reference proteome</keyword>
<proteinExistence type="predicted"/>
<reference evidence="2" key="2">
    <citation type="submission" date="2017-12" db="EMBL/GenBank/DDBJ databases">
        <title>Genome sequence of the Bar-tailed Godwit (Limosa lapponica baueri).</title>
        <authorList>
            <person name="Lima N.C.B."/>
            <person name="Parody-Merino A.M."/>
            <person name="Battley P.F."/>
            <person name="Fidler A.E."/>
            <person name="Prosdocimi F."/>
        </authorList>
    </citation>
    <scope>NUCLEOTIDE SEQUENCE [LARGE SCALE GENOMIC DNA]</scope>
</reference>
<evidence type="ECO:0000313" key="2">
    <source>
        <dbReference type="Proteomes" id="UP000233556"/>
    </source>
</evidence>
<name>A0A2I0TR87_LIMLA</name>
<gene>
    <name evidence="1" type="ORF">llap_13377</name>
</gene>
<dbReference type="EMBL" id="KZ507720">
    <property type="protein sequence ID" value="PKU36318.1"/>
    <property type="molecule type" value="Genomic_DNA"/>
</dbReference>
<organism evidence="1 2">
    <name type="scientific">Limosa lapponica baueri</name>
    <dbReference type="NCBI Taxonomy" id="1758121"/>
    <lineage>
        <taxon>Eukaryota</taxon>
        <taxon>Metazoa</taxon>
        <taxon>Chordata</taxon>
        <taxon>Craniata</taxon>
        <taxon>Vertebrata</taxon>
        <taxon>Euteleostomi</taxon>
        <taxon>Archelosauria</taxon>
        <taxon>Archosauria</taxon>
        <taxon>Dinosauria</taxon>
        <taxon>Saurischia</taxon>
        <taxon>Theropoda</taxon>
        <taxon>Coelurosauria</taxon>
        <taxon>Aves</taxon>
        <taxon>Neognathae</taxon>
        <taxon>Neoaves</taxon>
        <taxon>Charadriiformes</taxon>
        <taxon>Scolopacidae</taxon>
        <taxon>Limosa</taxon>
    </lineage>
</organism>
<reference evidence="2" key="1">
    <citation type="submission" date="2017-11" db="EMBL/GenBank/DDBJ databases">
        <authorList>
            <person name="Lima N.C."/>
            <person name="Parody-Merino A.M."/>
            <person name="Battley P.F."/>
            <person name="Fidler A.E."/>
            <person name="Prosdocimi F."/>
        </authorList>
    </citation>
    <scope>NUCLEOTIDE SEQUENCE [LARGE SCALE GENOMIC DNA]</scope>
</reference>
<dbReference type="Proteomes" id="UP000233556">
    <property type="component" value="Unassembled WGS sequence"/>
</dbReference>
<dbReference type="AlphaFoldDB" id="A0A2I0TR87"/>
<protein>
    <submittedName>
        <fullName evidence="1">Uncharacterized protein</fullName>
    </submittedName>
</protein>